<sequence length="564" mass="64488">MGDKNEIFSERLVKAVIWDIALQTFLATLLVFIIQIDVIHPLSWITSTLEDIISWKMLLNVILLGLVSFFQAYIYGKYYTSPVPKYFTRFSMFLNIFTTQNLVFTLLYALNGYFTLILYSSLAKSNFNVLKKMCEDSDGQCLNEQSLFLQLGGMWIGLFYFLSAHIFNKTVLTFPHIYQDKFQQMKLIIANVVATGFQRSMKPVGYFCMFYYFWGNKPRSVVSDVYSIYLEDPPLDNIINMLGSGIWIGLWFYASLFFISVNAMRAVFNIVLTEPMVFSIESDKSLTLCSALAQKSQFSGFLGAQDFRILAMTDHSRRLQIFTLSQPGGHPRNWNGLLENSLIIIKEFSNQLEAINSDSNVNGIKDVSKRNLFNESPKSSPIGYSGSLRNMASYPQALDIKNIQENKEENTFVIAIKKELNNFVQRLCQKPGIHYFFGELTDTKLKFILLQAQPVMWICEGLAHIVAYSLKEDKYGVVQNDLPIILSALINLKQNLEKLSKPGLIPRKQILNDSFAIRSKTAILSVVKRSIYKIVITFSKYIHEIPLDPDVQLAIQPFLVCKEP</sequence>
<reference evidence="14" key="1">
    <citation type="submission" date="2021-02" db="EMBL/GenBank/DDBJ databases">
        <authorList>
            <person name="Steward A R."/>
        </authorList>
    </citation>
    <scope>NUCLEOTIDE SEQUENCE</scope>
</reference>
<dbReference type="GO" id="GO:0030674">
    <property type="term" value="F:protein-macromolecule adaptor activity"/>
    <property type="evidence" value="ECO:0007669"/>
    <property type="project" value="TreeGrafter"/>
</dbReference>
<dbReference type="Pfam" id="PF09531">
    <property type="entry name" value="Ndc1_Nup"/>
    <property type="match status" value="1"/>
</dbReference>
<evidence type="ECO:0000313" key="14">
    <source>
        <dbReference type="EMBL" id="CAF4829827.1"/>
    </source>
</evidence>
<evidence type="ECO:0000256" key="7">
    <source>
        <dbReference type="ARBA" id="ARBA00022927"/>
    </source>
</evidence>
<evidence type="ECO:0000256" key="13">
    <source>
        <dbReference type="SAM" id="Phobius"/>
    </source>
</evidence>
<dbReference type="GO" id="GO:0031965">
    <property type="term" value="C:nuclear membrane"/>
    <property type="evidence" value="ECO:0007669"/>
    <property type="project" value="UniProtKB-SubCell"/>
</dbReference>
<evidence type="ECO:0000256" key="3">
    <source>
        <dbReference type="ARBA" id="ARBA00005760"/>
    </source>
</evidence>
<keyword evidence="12" id="KW-0539">Nucleus</keyword>
<feature type="transmembrane region" description="Helical" evidence="13">
    <location>
        <begin position="12"/>
        <end position="33"/>
    </location>
</feature>
<evidence type="ECO:0000256" key="1">
    <source>
        <dbReference type="ARBA" id="ARBA00004232"/>
    </source>
</evidence>
<keyword evidence="6" id="KW-0509">mRNA transport</keyword>
<accession>A0A821QTZ9</accession>
<dbReference type="GO" id="GO:0051028">
    <property type="term" value="P:mRNA transport"/>
    <property type="evidence" value="ECO:0007669"/>
    <property type="project" value="UniProtKB-KW"/>
</dbReference>
<evidence type="ECO:0000313" key="16">
    <source>
        <dbReference type="Proteomes" id="UP000663880"/>
    </source>
</evidence>
<evidence type="ECO:0000256" key="5">
    <source>
        <dbReference type="ARBA" id="ARBA00022692"/>
    </source>
</evidence>
<keyword evidence="5 13" id="KW-0812">Transmembrane</keyword>
<keyword evidence="8 13" id="KW-1133">Transmembrane helix</keyword>
<proteinExistence type="inferred from homology"/>
<feature type="transmembrane region" description="Helical" evidence="13">
    <location>
        <begin position="238"/>
        <end position="259"/>
    </location>
</feature>
<gene>
    <name evidence="14" type="ORF">PMACD_LOCUS5185</name>
    <name evidence="15" type="ORF">PMACD_LOCUS5186</name>
</gene>
<name>A0A821QTZ9_9NEOP</name>
<keyword evidence="11 13" id="KW-0472">Membrane</keyword>
<evidence type="ECO:0000256" key="6">
    <source>
        <dbReference type="ARBA" id="ARBA00022816"/>
    </source>
</evidence>
<dbReference type="Proteomes" id="UP000663880">
    <property type="component" value="Unassembled WGS sequence"/>
</dbReference>
<evidence type="ECO:0000256" key="10">
    <source>
        <dbReference type="ARBA" id="ARBA00023132"/>
    </source>
</evidence>
<dbReference type="EMBL" id="CAJOBZ010000010">
    <property type="protein sequence ID" value="CAF4829827.1"/>
    <property type="molecule type" value="Genomic_DNA"/>
</dbReference>
<keyword evidence="7" id="KW-0653">Protein transport</keyword>
<dbReference type="GO" id="GO:0006999">
    <property type="term" value="P:nuclear pore organization"/>
    <property type="evidence" value="ECO:0007669"/>
    <property type="project" value="TreeGrafter"/>
</dbReference>
<evidence type="ECO:0000256" key="9">
    <source>
        <dbReference type="ARBA" id="ARBA00023010"/>
    </source>
</evidence>
<dbReference type="PANTHER" id="PTHR13269">
    <property type="entry name" value="NUCLEOPORIN NDC1"/>
    <property type="match status" value="1"/>
</dbReference>
<dbReference type="PANTHER" id="PTHR13269:SF6">
    <property type="entry name" value="NUCLEOPORIN NDC1"/>
    <property type="match status" value="1"/>
</dbReference>
<keyword evidence="9" id="KW-0811">Translocation</keyword>
<evidence type="ECO:0000313" key="15">
    <source>
        <dbReference type="EMBL" id="CAF4829840.1"/>
    </source>
</evidence>
<keyword evidence="4" id="KW-0813">Transport</keyword>
<evidence type="ECO:0000256" key="8">
    <source>
        <dbReference type="ARBA" id="ARBA00022989"/>
    </source>
</evidence>
<evidence type="ECO:0000256" key="11">
    <source>
        <dbReference type="ARBA" id="ARBA00023136"/>
    </source>
</evidence>
<dbReference type="EMBL" id="CAJOBZ010000010">
    <property type="protein sequence ID" value="CAF4829840.1"/>
    <property type="molecule type" value="Genomic_DNA"/>
</dbReference>
<evidence type="ECO:0000256" key="4">
    <source>
        <dbReference type="ARBA" id="ARBA00022448"/>
    </source>
</evidence>
<comment type="subcellular location">
    <subcellularLocation>
        <location evidence="1">Nucleus membrane</location>
        <topology evidence="1">Multi-pass membrane protein</topology>
    </subcellularLocation>
    <subcellularLocation>
        <location evidence="2">Nucleus</location>
        <location evidence="2">Nuclear pore complex</location>
    </subcellularLocation>
</comment>
<dbReference type="InterPro" id="IPR019049">
    <property type="entry name" value="Nucleoporin_prot_Ndc1/Nup"/>
</dbReference>
<evidence type="ECO:0000256" key="2">
    <source>
        <dbReference type="ARBA" id="ARBA00004567"/>
    </source>
</evidence>
<comment type="caution">
    <text evidence="14">The sequence shown here is derived from an EMBL/GenBank/DDBJ whole genome shotgun (WGS) entry which is preliminary data.</text>
</comment>
<dbReference type="GO" id="GO:0070762">
    <property type="term" value="C:nuclear pore transmembrane ring"/>
    <property type="evidence" value="ECO:0007669"/>
    <property type="project" value="TreeGrafter"/>
</dbReference>
<feature type="transmembrane region" description="Helical" evidence="13">
    <location>
        <begin position="53"/>
        <end position="74"/>
    </location>
</feature>
<dbReference type="GO" id="GO:0015031">
    <property type="term" value="P:protein transport"/>
    <property type="evidence" value="ECO:0007669"/>
    <property type="project" value="UniProtKB-KW"/>
</dbReference>
<feature type="transmembrane region" description="Helical" evidence="13">
    <location>
        <begin position="147"/>
        <end position="167"/>
    </location>
</feature>
<dbReference type="OrthoDB" id="67850at2759"/>
<evidence type="ECO:0008006" key="17">
    <source>
        <dbReference type="Google" id="ProtNLM"/>
    </source>
</evidence>
<keyword evidence="16" id="KW-1185">Reference proteome</keyword>
<evidence type="ECO:0000256" key="12">
    <source>
        <dbReference type="ARBA" id="ARBA00023242"/>
    </source>
</evidence>
<organism evidence="14 16">
    <name type="scientific">Pieris macdunnoughi</name>
    <dbReference type="NCBI Taxonomy" id="345717"/>
    <lineage>
        <taxon>Eukaryota</taxon>
        <taxon>Metazoa</taxon>
        <taxon>Ecdysozoa</taxon>
        <taxon>Arthropoda</taxon>
        <taxon>Hexapoda</taxon>
        <taxon>Insecta</taxon>
        <taxon>Pterygota</taxon>
        <taxon>Neoptera</taxon>
        <taxon>Endopterygota</taxon>
        <taxon>Lepidoptera</taxon>
        <taxon>Glossata</taxon>
        <taxon>Ditrysia</taxon>
        <taxon>Papilionoidea</taxon>
        <taxon>Pieridae</taxon>
        <taxon>Pierinae</taxon>
        <taxon>Pieris</taxon>
    </lineage>
</organism>
<comment type="similarity">
    <text evidence="3">Belongs to the NDC1 family.</text>
</comment>
<keyword evidence="10" id="KW-0906">Nuclear pore complex</keyword>
<dbReference type="AlphaFoldDB" id="A0A821QTZ9"/>
<protein>
    <recommendedName>
        <fullName evidence="17">Nucleoporin NDC1</fullName>
    </recommendedName>
</protein>